<evidence type="ECO:0000313" key="3">
    <source>
        <dbReference type="Proteomes" id="UP000323317"/>
    </source>
</evidence>
<dbReference type="InterPro" id="IPR051932">
    <property type="entry name" value="Bact_StressResp_Reg"/>
</dbReference>
<dbReference type="Gene3D" id="3.30.750.24">
    <property type="entry name" value="STAS domain"/>
    <property type="match status" value="1"/>
</dbReference>
<dbReference type="PANTHER" id="PTHR33745:SF8">
    <property type="entry name" value="BLUE-LIGHT PHOTORECEPTOR"/>
    <property type="match status" value="1"/>
</dbReference>
<comment type="caution">
    <text evidence="2">The sequence shown here is derived from an EMBL/GenBank/DDBJ whole genome shotgun (WGS) entry which is preliminary data.</text>
</comment>
<dbReference type="AlphaFoldDB" id="A0A5D4KJ71"/>
<dbReference type="InterPro" id="IPR002645">
    <property type="entry name" value="STAS_dom"/>
</dbReference>
<dbReference type="RefSeq" id="WP_148944956.1">
    <property type="nucleotide sequence ID" value="NZ_VTEH01000001.1"/>
</dbReference>
<evidence type="ECO:0000259" key="1">
    <source>
        <dbReference type="PROSITE" id="PS50801"/>
    </source>
</evidence>
<dbReference type="CDD" id="cd07041">
    <property type="entry name" value="STAS_RsbR_RsbS_like"/>
    <property type="match status" value="1"/>
</dbReference>
<dbReference type="PROSITE" id="PS50801">
    <property type="entry name" value="STAS"/>
    <property type="match status" value="1"/>
</dbReference>
<dbReference type="SUPFAM" id="SSF52091">
    <property type="entry name" value="SpoIIaa-like"/>
    <property type="match status" value="1"/>
</dbReference>
<reference evidence="2 3" key="1">
    <citation type="submission" date="2019-08" db="EMBL/GenBank/DDBJ databases">
        <title>Bacillus genomes from the desert of Cuatro Cienegas, Coahuila.</title>
        <authorList>
            <person name="Olmedo-Alvarez G."/>
        </authorList>
    </citation>
    <scope>NUCLEOTIDE SEQUENCE [LARGE SCALE GENOMIC DNA]</scope>
    <source>
        <strain evidence="2 3">CH40_1T</strain>
    </source>
</reference>
<dbReference type="EMBL" id="VTEH01000001">
    <property type="protein sequence ID" value="TYR77337.1"/>
    <property type="molecule type" value="Genomic_DNA"/>
</dbReference>
<protein>
    <submittedName>
        <fullName evidence="2">STAS domain-containing protein</fullName>
    </submittedName>
</protein>
<organism evidence="2 3">
    <name type="scientific">Rossellomorea vietnamensis</name>
    <dbReference type="NCBI Taxonomy" id="218284"/>
    <lineage>
        <taxon>Bacteria</taxon>
        <taxon>Bacillati</taxon>
        <taxon>Bacillota</taxon>
        <taxon>Bacilli</taxon>
        <taxon>Bacillales</taxon>
        <taxon>Bacillaceae</taxon>
        <taxon>Rossellomorea</taxon>
    </lineage>
</organism>
<feature type="domain" description="STAS" evidence="1">
    <location>
        <begin position="159"/>
        <end position="270"/>
    </location>
</feature>
<gene>
    <name evidence="2" type="ORF">FZC79_00495</name>
</gene>
<dbReference type="Pfam" id="PF01740">
    <property type="entry name" value="STAS"/>
    <property type="match status" value="1"/>
</dbReference>
<name>A0A5D4KJ71_9BACI</name>
<evidence type="ECO:0000313" key="2">
    <source>
        <dbReference type="EMBL" id="TYR77337.1"/>
    </source>
</evidence>
<accession>A0A5D4KJ71</accession>
<sequence length="271" mass="30436">MDQLALLSEKLIENKYNIAREITDIKPYQELDLDESIVQELLEGRAKFIHLLSQALQHDNPDTLKEDIAHWAEFAGQAAIKSNAPMKSTLSTSKLYRKYIWKYIREIALENDLSLETVFDAASIIDPLLDDAILIFGLSYVKYHENILKNTKEEFLRISSPVVKIFESVAILPLIGDIDGERAQIILEKTLTKASQYRLSHLIIDLSGVTMMDDMVASEVVKIAEALKLLGIKVIITGILPDVAQKIIQLGIQLPDINTLGSLEKAVKELL</sequence>
<dbReference type="PANTHER" id="PTHR33745">
    <property type="entry name" value="RSBT ANTAGONIST PROTEIN RSBS-RELATED"/>
    <property type="match status" value="1"/>
</dbReference>
<dbReference type="InterPro" id="IPR036513">
    <property type="entry name" value="STAS_dom_sf"/>
</dbReference>
<dbReference type="Proteomes" id="UP000323317">
    <property type="component" value="Unassembled WGS sequence"/>
</dbReference>
<proteinExistence type="predicted"/>